<reference evidence="1 2" key="1">
    <citation type="submission" date="2023-03" db="EMBL/GenBank/DDBJ databases">
        <title>Muricauda XX sp. nov. and Muricauda XXX sp. nov., two novel species isolated from Okinawa Trough.</title>
        <authorList>
            <person name="Cao W."/>
            <person name="Deng X."/>
        </authorList>
    </citation>
    <scope>NUCLEOTIDE SEQUENCE [LARGE SCALE GENOMIC DNA]</scope>
    <source>
        <strain evidence="1 2">334s03</strain>
    </source>
</reference>
<accession>A0ABT5Y109</accession>
<evidence type="ECO:0000313" key="2">
    <source>
        <dbReference type="Proteomes" id="UP001221366"/>
    </source>
</evidence>
<sequence length="236" mass="25969">MLKHQTLLIGLFILLVSCSGGEGESEVPDPVIENPEAATLVFPYENEVCLEGNILSESESEVTFEWNSSAHTDSYTVHIENLMAGQTQTLNTNGVSITAKLQRNTPYSWQVESKAEGVSETALSPIWKFYNAGEGTETYAPFPAEAVNPKTGANINTSSNLLTLSWNGNDPDDDLMEFDVYFDTVTPPSHLENTVTESSLNVSISPGNGTVYYWKIVSRDTENNTSHSEIFQFKVN</sequence>
<organism evidence="1 2">
    <name type="scientific">Flagellimonas yonaguniensis</name>
    <dbReference type="NCBI Taxonomy" id="3031325"/>
    <lineage>
        <taxon>Bacteria</taxon>
        <taxon>Pseudomonadati</taxon>
        <taxon>Bacteroidota</taxon>
        <taxon>Flavobacteriia</taxon>
        <taxon>Flavobacteriales</taxon>
        <taxon>Flavobacteriaceae</taxon>
        <taxon>Flagellimonas</taxon>
    </lineage>
</organism>
<dbReference type="Gene3D" id="2.60.40.10">
    <property type="entry name" value="Immunoglobulins"/>
    <property type="match status" value="1"/>
</dbReference>
<evidence type="ECO:0008006" key="3">
    <source>
        <dbReference type="Google" id="ProtNLM"/>
    </source>
</evidence>
<dbReference type="Proteomes" id="UP001221366">
    <property type="component" value="Unassembled WGS sequence"/>
</dbReference>
<dbReference type="RefSeq" id="WP_275616293.1">
    <property type="nucleotide sequence ID" value="NZ_JARFVB010000008.1"/>
</dbReference>
<keyword evidence="2" id="KW-1185">Reference proteome</keyword>
<evidence type="ECO:0000313" key="1">
    <source>
        <dbReference type="EMBL" id="MDF0717136.1"/>
    </source>
</evidence>
<gene>
    <name evidence="1" type="ORF">PY092_13315</name>
</gene>
<comment type="caution">
    <text evidence="1">The sequence shown here is derived from an EMBL/GenBank/DDBJ whole genome shotgun (WGS) entry which is preliminary data.</text>
</comment>
<dbReference type="InterPro" id="IPR013783">
    <property type="entry name" value="Ig-like_fold"/>
</dbReference>
<dbReference type="PROSITE" id="PS51257">
    <property type="entry name" value="PROKAR_LIPOPROTEIN"/>
    <property type="match status" value="1"/>
</dbReference>
<protein>
    <recommendedName>
        <fullName evidence="3">Fibronectin type-III domain-containing protein</fullName>
    </recommendedName>
</protein>
<proteinExistence type="predicted"/>
<dbReference type="EMBL" id="JARFVB010000008">
    <property type="protein sequence ID" value="MDF0717136.1"/>
    <property type="molecule type" value="Genomic_DNA"/>
</dbReference>
<name>A0ABT5Y109_9FLAO</name>